<dbReference type="Proteomes" id="UP000433945">
    <property type="component" value="Unassembled WGS sequence"/>
</dbReference>
<dbReference type="InterPro" id="IPR003959">
    <property type="entry name" value="ATPase_AAA_core"/>
</dbReference>
<evidence type="ECO:0000313" key="3">
    <source>
        <dbReference type="Proteomes" id="UP000433945"/>
    </source>
</evidence>
<dbReference type="AlphaFoldDB" id="A0A6N8HCK8"/>
<dbReference type="GO" id="GO:0005524">
    <property type="term" value="F:ATP binding"/>
    <property type="evidence" value="ECO:0007669"/>
    <property type="project" value="InterPro"/>
</dbReference>
<organism evidence="2 3">
    <name type="scientific">Flavobacterium rakeshii</name>
    <dbReference type="NCBI Taxonomy" id="1038845"/>
    <lineage>
        <taxon>Bacteria</taxon>
        <taxon>Pseudomonadati</taxon>
        <taxon>Bacteroidota</taxon>
        <taxon>Flavobacteriia</taxon>
        <taxon>Flavobacteriales</taxon>
        <taxon>Flavobacteriaceae</taxon>
        <taxon>Flavobacterium</taxon>
    </lineage>
</organism>
<gene>
    <name evidence="2" type="ORF">GN157_06140</name>
</gene>
<dbReference type="InterPro" id="IPR027417">
    <property type="entry name" value="P-loop_NTPase"/>
</dbReference>
<protein>
    <submittedName>
        <fullName evidence="2">AAA family ATPase</fullName>
    </submittedName>
</protein>
<accession>A0A6N8HCK8</accession>
<dbReference type="GO" id="GO:0016887">
    <property type="term" value="F:ATP hydrolysis activity"/>
    <property type="evidence" value="ECO:0007669"/>
    <property type="project" value="InterPro"/>
</dbReference>
<keyword evidence="3" id="KW-1185">Reference proteome</keyword>
<evidence type="ECO:0000313" key="2">
    <source>
        <dbReference type="EMBL" id="MUV03285.1"/>
    </source>
</evidence>
<comment type="caution">
    <text evidence="2">The sequence shown here is derived from an EMBL/GenBank/DDBJ whole genome shotgun (WGS) entry which is preliminary data.</text>
</comment>
<evidence type="ECO:0000259" key="1">
    <source>
        <dbReference type="Pfam" id="PF13304"/>
    </source>
</evidence>
<name>A0A6N8HCK8_9FLAO</name>
<dbReference type="Pfam" id="PF13304">
    <property type="entry name" value="AAA_21"/>
    <property type="match status" value="1"/>
</dbReference>
<sequence length="442" mass="51627">MLVQFSIQNFKTFRKKSTISFVASNYDKIDLEESNVVNIENFQYRLLKSAVIYGSNASGKTKFLDAAAFLRWFIINSSTKTQEGDKINVQPFAFNTHTEKKPSEFEIIFIIDDTQYRYGFEANKKKIISEWLYQKKLNLKPKEVELFYREKSTFTFHKLFKKFELLQKEGDIIRDNALILSLANQFKVKVARKLVKYFEDLSFLLGNEPNYYEGFSLNQIAEKSEIGIKIIETIKRFDIGISDINVKEIHIDNDKYNNLPKEILNKFIELKKKEKEIQIIETEAIHKKYDIDYNFVSSEAYDFDNTESAGTQKLLALLGPIFESLTNGSSLFIDELDSRLHPNIVSHLIKLFNSSESNPKNAQLIFNTHNSNLLNENIFRRDQIWFVQKNRYGEAEIYSLADIKIRKNSNFEEKYLQGSYGGVPYIENLSDLFNSPENENEK</sequence>
<dbReference type="PANTHER" id="PTHR40396">
    <property type="entry name" value="ATPASE-LIKE PROTEIN"/>
    <property type="match status" value="1"/>
</dbReference>
<feature type="domain" description="ATPase AAA-type core" evidence="1">
    <location>
        <begin position="50"/>
        <end position="375"/>
    </location>
</feature>
<dbReference type="EMBL" id="WOWP01000016">
    <property type="protein sequence ID" value="MUV03285.1"/>
    <property type="molecule type" value="Genomic_DNA"/>
</dbReference>
<dbReference type="SUPFAM" id="SSF52540">
    <property type="entry name" value="P-loop containing nucleoside triphosphate hydrolases"/>
    <property type="match status" value="1"/>
</dbReference>
<dbReference type="Gene3D" id="3.40.50.300">
    <property type="entry name" value="P-loop containing nucleotide triphosphate hydrolases"/>
    <property type="match status" value="2"/>
</dbReference>
<proteinExistence type="predicted"/>
<dbReference type="OrthoDB" id="9809324at2"/>
<reference evidence="2 3" key="1">
    <citation type="submission" date="2019-12" db="EMBL/GenBank/DDBJ databases">
        <authorList>
            <person name="Sun J.-Q."/>
        </authorList>
    </citation>
    <scope>NUCLEOTIDE SEQUENCE [LARGE SCALE GENOMIC DNA]</scope>
    <source>
        <strain evidence="2 3">JCM 17928</strain>
    </source>
</reference>
<dbReference type="PANTHER" id="PTHR40396:SF1">
    <property type="entry name" value="ATPASE AAA-TYPE CORE DOMAIN-CONTAINING PROTEIN"/>
    <property type="match status" value="1"/>
</dbReference>
<dbReference type="RefSeq" id="WP_157482215.1">
    <property type="nucleotide sequence ID" value="NZ_WOWP01000016.1"/>
</dbReference>